<protein>
    <submittedName>
        <fullName evidence="2">OprO/OprP family phosphate-selective porin</fullName>
    </submittedName>
</protein>
<feature type="chain" id="PRO_5037855680" evidence="1">
    <location>
        <begin position="25"/>
        <end position="351"/>
    </location>
</feature>
<proteinExistence type="predicted"/>
<evidence type="ECO:0000313" key="3">
    <source>
        <dbReference type="Proteomes" id="UP000777784"/>
    </source>
</evidence>
<dbReference type="Gene3D" id="2.40.160.10">
    <property type="entry name" value="Porin"/>
    <property type="match status" value="1"/>
</dbReference>
<evidence type="ECO:0000313" key="2">
    <source>
        <dbReference type="EMBL" id="MBU2693224.1"/>
    </source>
</evidence>
<dbReference type="SUPFAM" id="SSF56935">
    <property type="entry name" value="Porins"/>
    <property type="match status" value="1"/>
</dbReference>
<comment type="caution">
    <text evidence="2">The sequence shown here is derived from an EMBL/GenBank/DDBJ whole genome shotgun (WGS) entry which is preliminary data.</text>
</comment>
<gene>
    <name evidence="2" type="ORF">KJ970_20090</name>
</gene>
<dbReference type="EMBL" id="JAHJDP010000117">
    <property type="protein sequence ID" value="MBU2693224.1"/>
    <property type="molecule type" value="Genomic_DNA"/>
</dbReference>
<sequence length="351" mass="39440">MRKLICLVMGGILLSLLAVGPAFAEMEAIKVGKGSLKVGGVLQAGFTYNMEDEDVMKISNSFTLNRVRFLFWGDIVPEKVKYFVQTEGKGGTGVLDYKARFFYIPQTEICIGRFVPNFTWYQPQSTGKLEFINYPWTTTMYAQWRQTGIMSTTTTEYVDFNLGIFNGGDIPNNVTDNNDAKDFLLRADFKVPVEAATVRIGGFGWLGNALPTDVAANPDEETYSMNSFGGFAVADYKMDNDMVLKFRGEFVTGTCEYSTDGTFDNIDETTSQAMFVQGSVMPMPKWEFLARFETYDPNTDMDDDKVTAITGGVNYYLEGINSMFYLNYIHIGEETTDVDNDRVQLQAQILF</sequence>
<evidence type="ECO:0000256" key="1">
    <source>
        <dbReference type="SAM" id="SignalP"/>
    </source>
</evidence>
<reference evidence="2" key="1">
    <citation type="submission" date="2021-05" db="EMBL/GenBank/DDBJ databases">
        <title>Energy efficiency and biological interactions define the core microbiome of deep oligotrophic groundwater.</title>
        <authorList>
            <person name="Mehrshad M."/>
            <person name="Lopez-Fernandez M."/>
            <person name="Bell E."/>
            <person name="Bernier-Latmani R."/>
            <person name="Bertilsson S."/>
            <person name="Dopson M."/>
        </authorList>
    </citation>
    <scope>NUCLEOTIDE SEQUENCE</scope>
    <source>
        <strain evidence="2">Modern_marine.mb.64</strain>
    </source>
</reference>
<keyword evidence="1" id="KW-0732">Signal</keyword>
<dbReference type="Proteomes" id="UP000777784">
    <property type="component" value="Unassembled WGS sequence"/>
</dbReference>
<organism evidence="2 3">
    <name type="scientific">Eiseniibacteriota bacterium</name>
    <dbReference type="NCBI Taxonomy" id="2212470"/>
    <lineage>
        <taxon>Bacteria</taxon>
        <taxon>Candidatus Eiseniibacteriota</taxon>
    </lineage>
</organism>
<name>A0A948S112_UNCEI</name>
<dbReference type="InterPro" id="IPR023614">
    <property type="entry name" value="Porin_dom_sf"/>
</dbReference>
<accession>A0A948S112</accession>
<feature type="signal peptide" evidence="1">
    <location>
        <begin position="1"/>
        <end position="24"/>
    </location>
</feature>
<dbReference type="AlphaFoldDB" id="A0A948S112"/>